<evidence type="ECO:0000313" key="1">
    <source>
        <dbReference type="EMBL" id="XRI74687.1"/>
    </source>
</evidence>
<dbReference type="Proteomes" id="UP001195965">
    <property type="component" value="Chromosome"/>
</dbReference>
<protein>
    <submittedName>
        <fullName evidence="1">Uncharacterized protein</fullName>
    </submittedName>
</protein>
<gene>
    <name evidence="1" type="ORF">HHS34_005695</name>
</gene>
<reference evidence="1 2" key="1">
    <citation type="journal article" date="2021" name="ISME J.">
        <title>Genomic evolution of the class Acidithiobacillia: deep-branching Proteobacteria living in extreme acidic conditions.</title>
        <authorList>
            <person name="Moya-Beltran A."/>
            <person name="Beard S."/>
            <person name="Rojas-Villalobos C."/>
            <person name="Issotta F."/>
            <person name="Gallardo Y."/>
            <person name="Ulloa R."/>
            <person name="Giaveno A."/>
            <person name="Degli Esposti M."/>
            <person name="Johnson D.B."/>
            <person name="Quatrini R."/>
        </authorList>
    </citation>
    <scope>NUCLEOTIDE SEQUENCE [LARGE SCALE GENOMIC DNA]</scope>
    <source>
        <strain evidence="1 2">GG1-14</strain>
    </source>
</reference>
<proteinExistence type="predicted"/>
<organism evidence="1 2">
    <name type="scientific">Acidithiobacillus montserratensis</name>
    <dbReference type="NCBI Taxonomy" id="2729135"/>
    <lineage>
        <taxon>Bacteria</taxon>
        <taxon>Pseudomonadati</taxon>
        <taxon>Pseudomonadota</taxon>
        <taxon>Acidithiobacillia</taxon>
        <taxon>Acidithiobacillales</taxon>
        <taxon>Acidithiobacillaceae</taxon>
        <taxon>Acidithiobacillus</taxon>
    </lineage>
</organism>
<keyword evidence="2" id="KW-1185">Reference proteome</keyword>
<sequence>MINQMRNNPKGLDHDGLIRRAKLWLRRNGCGLVIGEPFRARTTSREIPDAIGWRGQATSILVECKVSRADFLADAGKPFRQDPDLGLGQWRFYLCPEGVIQVSDLPTGWGLLWAAVRSIIDVHGVPGNTLWGNTDAAPFQSNRLAEAELLSQALRRVQIRGHLDDIYDPVDLLSYG</sequence>
<evidence type="ECO:0000313" key="2">
    <source>
        <dbReference type="Proteomes" id="UP001195965"/>
    </source>
</evidence>
<name>A0ACD5HIE2_9PROT</name>
<accession>A0ACD5HIE2</accession>
<dbReference type="EMBL" id="CP127526">
    <property type="protein sequence ID" value="XRI74687.1"/>
    <property type="molecule type" value="Genomic_DNA"/>
</dbReference>